<evidence type="ECO:0000313" key="2">
    <source>
        <dbReference type="Proteomes" id="UP001175227"/>
    </source>
</evidence>
<dbReference type="EMBL" id="JAUEPR010000024">
    <property type="protein sequence ID" value="KAK0475224.1"/>
    <property type="molecule type" value="Genomic_DNA"/>
</dbReference>
<evidence type="ECO:0000313" key="1">
    <source>
        <dbReference type="EMBL" id="KAK0475224.1"/>
    </source>
</evidence>
<proteinExistence type="predicted"/>
<keyword evidence="2" id="KW-1185">Reference proteome</keyword>
<comment type="caution">
    <text evidence="1">The sequence shown here is derived from an EMBL/GenBank/DDBJ whole genome shotgun (WGS) entry which is preliminary data.</text>
</comment>
<accession>A0AA39P0E6</accession>
<protein>
    <submittedName>
        <fullName evidence="1">Uncharacterized protein</fullName>
    </submittedName>
</protein>
<sequence length="356" mass="38830">MGASAFKCSNLTALYLIDRYLVQPDACPKFPQVKEILCHAFLDTSSDWPGGRSYAQMKTMANATQGRRRSMFNEQSNDRIEVENTLGSKGLFPTRSGTSSSGSLVLSQNLRVGCYPSLRVIDPRLLDTKLKQRGVSFSLIRSTISLENNGHVGDEVIVAIVASTSENLQTRGPASTMYGFMILRPLPVQLHLLWETHSSFTCASELKSVDRSPSAGLFQLQSLSHYHFEEVEAALVNTFHVPRTSASPHTSTIVCALTLVLALDKGEHGLVVPSRVLGTVQGKGKEKVSIIVDWELEADIGRVTGRVETMGSWGGRGTDGDGGGVKGTRQSRTDYCVRVCAAKTKELLMANLQAWH</sequence>
<organism evidence="1 2">
    <name type="scientific">Armillaria novae-zelandiae</name>
    <dbReference type="NCBI Taxonomy" id="153914"/>
    <lineage>
        <taxon>Eukaryota</taxon>
        <taxon>Fungi</taxon>
        <taxon>Dikarya</taxon>
        <taxon>Basidiomycota</taxon>
        <taxon>Agaricomycotina</taxon>
        <taxon>Agaricomycetes</taxon>
        <taxon>Agaricomycetidae</taxon>
        <taxon>Agaricales</taxon>
        <taxon>Marasmiineae</taxon>
        <taxon>Physalacriaceae</taxon>
        <taxon>Armillaria</taxon>
    </lineage>
</organism>
<dbReference type="Proteomes" id="UP001175227">
    <property type="component" value="Unassembled WGS sequence"/>
</dbReference>
<dbReference type="AlphaFoldDB" id="A0AA39P0E6"/>
<reference evidence="1" key="1">
    <citation type="submission" date="2023-06" db="EMBL/GenBank/DDBJ databases">
        <authorList>
            <consortium name="Lawrence Berkeley National Laboratory"/>
            <person name="Ahrendt S."/>
            <person name="Sahu N."/>
            <person name="Indic B."/>
            <person name="Wong-Bajracharya J."/>
            <person name="Merenyi Z."/>
            <person name="Ke H.-M."/>
            <person name="Monk M."/>
            <person name="Kocsube S."/>
            <person name="Drula E."/>
            <person name="Lipzen A."/>
            <person name="Balint B."/>
            <person name="Henrissat B."/>
            <person name="Andreopoulos B."/>
            <person name="Martin F.M."/>
            <person name="Harder C.B."/>
            <person name="Rigling D."/>
            <person name="Ford K.L."/>
            <person name="Foster G.D."/>
            <person name="Pangilinan J."/>
            <person name="Papanicolaou A."/>
            <person name="Barry K."/>
            <person name="LaButti K."/>
            <person name="Viragh M."/>
            <person name="Koriabine M."/>
            <person name="Yan M."/>
            <person name="Riley R."/>
            <person name="Champramary S."/>
            <person name="Plett K.L."/>
            <person name="Tsai I.J."/>
            <person name="Slot J."/>
            <person name="Sipos G."/>
            <person name="Plett J."/>
            <person name="Nagy L.G."/>
            <person name="Grigoriev I.V."/>
        </authorList>
    </citation>
    <scope>NUCLEOTIDE SEQUENCE</scope>
    <source>
        <strain evidence="1">ICMP 16352</strain>
    </source>
</reference>
<name>A0AA39P0E6_9AGAR</name>
<gene>
    <name evidence="1" type="ORF">IW261DRAFT_1422541</name>
</gene>